<keyword evidence="6 13" id="KW-0812">Transmembrane</keyword>
<evidence type="ECO:0000313" key="16">
    <source>
        <dbReference type="Proteomes" id="UP000036987"/>
    </source>
</evidence>
<dbReference type="InterPro" id="IPR002048">
    <property type="entry name" value="EF_hand_dom"/>
</dbReference>
<dbReference type="PANTHER" id="PTHR23063">
    <property type="entry name" value="PHOSPHOLIPID ACYLTRANSFERASE"/>
    <property type="match status" value="1"/>
</dbReference>
<dbReference type="AlphaFoldDB" id="A0A0K9P8F8"/>
<keyword evidence="16" id="KW-1185">Reference proteome</keyword>
<dbReference type="EMBL" id="LFYR01001131">
    <property type="protein sequence ID" value="KMZ64537.1"/>
    <property type="molecule type" value="Genomic_DNA"/>
</dbReference>
<keyword evidence="8" id="KW-0443">Lipid metabolism</keyword>
<protein>
    <submittedName>
        <fullName evidence="15">Lysophospholipid acyltransferase</fullName>
    </submittedName>
</protein>
<dbReference type="STRING" id="29655.A0A0K9P8F8"/>
<dbReference type="Proteomes" id="UP000036987">
    <property type="component" value="Unassembled WGS sequence"/>
</dbReference>
<accession>A0A0K9P8F8</accession>
<dbReference type="PANTHER" id="PTHR23063:SF52">
    <property type="entry name" value="LYSOPHOSPHATIDYLCHOLINE ACYLTRANSFERASE"/>
    <property type="match status" value="1"/>
</dbReference>
<dbReference type="OrthoDB" id="272512at2759"/>
<name>A0A0K9P8F8_ZOSMR</name>
<evidence type="ECO:0000256" key="12">
    <source>
        <dbReference type="ARBA" id="ARBA00023315"/>
    </source>
</evidence>
<feature type="transmembrane region" description="Helical" evidence="13">
    <location>
        <begin position="93"/>
        <end position="118"/>
    </location>
</feature>
<dbReference type="PROSITE" id="PS50222">
    <property type="entry name" value="EF_HAND_2"/>
    <property type="match status" value="1"/>
</dbReference>
<evidence type="ECO:0000256" key="2">
    <source>
        <dbReference type="ARBA" id="ARBA00005074"/>
    </source>
</evidence>
<dbReference type="Gene3D" id="1.10.238.10">
    <property type="entry name" value="EF-hand"/>
    <property type="match status" value="1"/>
</dbReference>
<evidence type="ECO:0000256" key="11">
    <source>
        <dbReference type="ARBA" id="ARBA00023264"/>
    </source>
</evidence>
<proteinExistence type="inferred from homology"/>
<keyword evidence="7 13" id="KW-1133">Transmembrane helix</keyword>
<comment type="pathway">
    <text evidence="2">Lipid metabolism; phospholipid metabolism.</text>
</comment>
<feature type="domain" description="EF-hand" evidence="14">
    <location>
        <begin position="419"/>
        <end position="454"/>
    </location>
</feature>
<organism evidence="15 16">
    <name type="scientific">Zostera marina</name>
    <name type="common">Eelgrass</name>
    <dbReference type="NCBI Taxonomy" id="29655"/>
    <lineage>
        <taxon>Eukaryota</taxon>
        <taxon>Viridiplantae</taxon>
        <taxon>Streptophyta</taxon>
        <taxon>Embryophyta</taxon>
        <taxon>Tracheophyta</taxon>
        <taxon>Spermatophyta</taxon>
        <taxon>Magnoliopsida</taxon>
        <taxon>Liliopsida</taxon>
        <taxon>Zosteraceae</taxon>
        <taxon>Zostera</taxon>
    </lineage>
</organism>
<dbReference type="InterPro" id="IPR045252">
    <property type="entry name" value="LPCAT1-like"/>
</dbReference>
<keyword evidence="5 15" id="KW-0808">Transferase</keyword>
<dbReference type="GO" id="GO:0008654">
    <property type="term" value="P:phospholipid biosynthetic process"/>
    <property type="evidence" value="ECO:0007669"/>
    <property type="project" value="UniProtKB-KW"/>
</dbReference>
<evidence type="ECO:0000256" key="13">
    <source>
        <dbReference type="SAM" id="Phobius"/>
    </source>
</evidence>
<keyword evidence="9 13" id="KW-0472">Membrane</keyword>
<evidence type="ECO:0000256" key="9">
    <source>
        <dbReference type="ARBA" id="ARBA00023136"/>
    </source>
</evidence>
<dbReference type="GO" id="GO:0005509">
    <property type="term" value="F:calcium ion binding"/>
    <property type="evidence" value="ECO:0007669"/>
    <property type="project" value="InterPro"/>
</dbReference>
<evidence type="ECO:0000256" key="8">
    <source>
        <dbReference type="ARBA" id="ARBA00023098"/>
    </source>
</evidence>
<reference evidence="16" key="1">
    <citation type="journal article" date="2016" name="Nature">
        <title>The genome of the seagrass Zostera marina reveals angiosperm adaptation to the sea.</title>
        <authorList>
            <person name="Olsen J.L."/>
            <person name="Rouze P."/>
            <person name="Verhelst B."/>
            <person name="Lin Y.-C."/>
            <person name="Bayer T."/>
            <person name="Collen J."/>
            <person name="Dattolo E."/>
            <person name="De Paoli E."/>
            <person name="Dittami S."/>
            <person name="Maumus F."/>
            <person name="Michel G."/>
            <person name="Kersting A."/>
            <person name="Lauritano C."/>
            <person name="Lohaus R."/>
            <person name="Toepel M."/>
            <person name="Tonon T."/>
            <person name="Vanneste K."/>
            <person name="Amirebrahimi M."/>
            <person name="Brakel J."/>
            <person name="Bostroem C."/>
            <person name="Chovatia M."/>
            <person name="Grimwood J."/>
            <person name="Jenkins J.W."/>
            <person name="Jueterbock A."/>
            <person name="Mraz A."/>
            <person name="Stam W.T."/>
            <person name="Tice H."/>
            <person name="Bornberg-Bauer E."/>
            <person name="Green P.J."/>
            <person name="Pearson G.A."/>
            <person name="Procaccini G."/>
            <person name="Duarte C.M."/>
            <person name="Schmutz J."/>
            <person name="Reusch T.B.H."/>
            <person name="Van de Peer Y."/>
        </authorList>
    </citation>
    <scope>NUCLEOTIDE SEQUENCE [LARGE SCALE GENOMIC DNA]</scope>
    <source>
        <strain evidence="16">cv. Finnish</strain>
    </source>
</reference>
<dbReference type="GO" id="GO:0008374">
    <property type="term" value="F:O-acyltransferase activity"/>
    <property type="evidence" value="ECO:0007669"/>
    <property type="project" value="InterPro"/>
</dbReference>
<evidence type="ECO:0000256" key="3">
    <source>
        <dbReference type="ARBA" id="ARBA00008655"/>
    </source>
</evidence>
<dbReference type="CDD" id="cd07991">
    <property type="entry name" value="LPLAT_LPCAT1-like"/>
    <property type="match status" value="1"/>
</dbReference>
<evidence type="ECO:0000256" key="1">
    <source>
        <dbReference type="ARBA" id="ARBA00004370"/>
    </source>
</evidence>
<evidence type="ECO:0000256" key="10">
    <source>
        <dbReference type="ARBA" id="ARBA00023209"/>
    </source>
</evidence>
<evidence type="ECO:0000259" key="14">
    <source>
        <dbReference type="PROSITE" id="PS50222"/>
    </source>
</evidence>
<evidence type="ECO:0000256" key="4">
    <source>
        <dbReference type="ARBA" id="ARBA00022516"/>
    </source>
</evidence>
<keyword evidence="11" id="KW-1208">Phospholipid metabolism</keyword>
<keyword evidence="10" id="KW-0594">Phospholipid biosynthesis</keyword>
<comment type="subcellular location">
    <subcellularLocation>
        <location evidence="1">Membrane</location>
    </subcellularLocation>
</comment>
<keyword evidence="12 15" id="KW-0012">Acyltransferase</keyword>
<gene>
    <name evidence="15" type="ORF">ZOSMA_361G00170</name>
</gene>
<evidence type="ECO:0000256" key="5">
    <source>
        <dbReference type="ARBA" id="ARBA00022679"/>
    </source>
</evidence>
<dbReference type="UniPathway" id="UPA00085"/>
<evidence type="ECO:0000313" key="15">
    <source>
        <dbReference type="EMBL" id="KMZ64537.1"/>
    </source>
</evidence>
<dbReference type="GO" id="GO:0016020">
    <property type="term" value="C:membrane"/>
    <property type="evidence" value="ECO:0007669"/>
    <property type="project" value="UniProtKB-SubCell"/>
</dbReference>
<dbReference type="SUPFAM" id="SSF69593">
    <property type="entry name" value="Glycerol-3-phosphate (1)-acyltransferase"/>
    <property type="match status" value="1"/>
</dbReference>
<comment type="similarity">
    <text evidence="3">Belongs to the 1-acyl-sn-glycerol-3-phosphate acyltransferase family.</text>
</comment>
<comment type="caution">
    <text evidence="15">The sequence shown here is derived from an EMBL/GenBank/DDBJ whole genome shotgun (WGS) entry which is preliminary data.</text>
</comment>
<sequence>MSNPQSRTTDLDSPLLSGDGEVVVDIQIDVDDDSSYHHPPPFPLSSDPPALMAQSDFKEFFGDSELSIPHPCLIDPFRNHTEEISGVYEWIKIFLCLPIVVVRLVIFGLSLTIGFVVTKVALLGWDDDGNPMPRWRSRIMWGTRFCSRCILFSFGYQWIKRKGRPAPREIAPVVVCNHVSYIEPIFFFYELFPTLVSSESHDTIPIVGTIIRSMQCIFVDRFSTSSRKYAVSEIKRKASSNQFPRVLLFPEGTTTNGRSIISFQLGAFIPGLPVQPVVIRYPYVHFDQSWGNISILKLMFRMFTQFHNFFEVEYLPIITPSNKSENSTHFAEKTRFSISNALNVPQTSHSYADLMLFTKALKFTKGKPSHYMVEMAWVQKTYGISTSEAMGFLDKFLAMNPDSDGCVGISDFIANSMLGSGLFATKIFDFFDVEKKGYISFQQYLLGLAHILNQPKFQHNCELTYYAYNHKCNVNPNLQEAIKQIPELFQLLHMEEDETVVRTKFNEFMRMNPLLISLFVPHLKCDETDVFHMS</sequence>
<dbReference type="OMA" id="TEDDLAC"/>
<dbReference type="SMART" id="SM00563">
    <property type="entry name" value="PlsC"/>
    <property type="match status" value="1"/>
</dbReference>
<dbReference type="SUPFAM" id="SSF47473">
    <property type="entry name" value="EF-hand"/>
    <property type="match status" value="1"/>
</dbReference>
<evidence type="ECO:0000256" key="7">
    <source>
        <dbReference type="ARBA" id="ARBA00022989"/>
    </source>
</evidence>
<keyword evidence="4" id="KW-0444">Lipid biosynthesis</keyword>
<dbReference type="Pfam" id="PF01553">
    <property type="entry name" value="Acyltransferase"/>
    <property type="match status" value="1"/>
</dbReference>
<dbReference type="InterPro" id="IPR011992">
    <property type="entry name" value="EF-hand-dom_pair"/>
</dbReference>
<dbReference type="InterPro" id="IPR002123">
    <property type="entry name" value="Plipid/glycerol_acylTrfase"/>
</dbReference>
<evidence type="ECO:0000256" key="6">
    <source>
        <dbReference type="ARBA" id="ARBA00022692"/>
    </source>
</evidence>